<dbReference type="PROSITE" id="PS50181">
    <property type="entry name" value="FBOX"/>
    <property type="match status" value="1"/>
</dbReference>
<feature type="region of interest" description="Disordered" evidence="3">
    <location>
        <begin position="482"/>
        <end position="516"/>
    </location>
</feature>
<dbReference type="RefSeq" id="XP_033783320.1">
    <property type="nucleotide sequence ID" value="XM_033927429.1"/>
</dbReference>
<name>A0A6P8PNK1_GEOSA</name>
<evidence type="ECO:0000256" key="2">
    <source>
        <dbReference type="ARBA" id="ARBA00022786"/>
    </source>
</evidence>
<dbReference type="Pfam" id="PF25372">
    <property type="entry name" value="DUF7885"/>
    <property type="match status" value="1"/>
</dbReference>
<dbReference type="InterPro" id="IPR001611">
    <property type="entry name" value="Leu-rich_rpt"/>
</dbReference>
<dbReference type="GO" id="GO:0031146">
    <property type="term" value="P:SCF-dependent proteasomal ubiquitin-dependent protein catabolic process"/>
    <property type="evidence" value="ECO:0007669"/>
    <property type="project" value="TreeGrafter"/>
</dbReference>
<sequence>MKKKAHVSRGRNAEQISTEESLQNTTSASQKKKDCWSHVLMLSRKMEEEVTGNSSGYPNSDIINATDTPRTRDLKFIRAKRLAYFTRGANKNSPRINMNATSATCKSPALSSEVNTKGQNHIFKLNDFQQTNDEKSMVKLSAQESSEPKFCGMNRETVSTDQEAFRKVQSSSNLELDYSFLENVAVPEIQKLKYVMNWAQGFLENNREDHVQKNSTFPEFVSKSDGNRREPDCKREKSKHLCTPLTAWTHNYDLSADANAKCSIYPKDTEKCISGDTTFFLNEHQHKLQNEDTKEKAFIYQTGGSNDNYLIDSISATQGNNYFWVPVDDSSEDEHLGREVKTDKPITFGTENKVFTESEYNILEGKSSSSLYSSIFESSVLSRRNMVSTPEECTSEEKYKLTNSGDMHRDFKYASRFNSSTFMHFVPDIIEKQHKDSSIAYSLKNDALEDISLDFGIEKRHKSAFICDEKTYRSNVMKSLTEKDRNRSDVNESGFNECNANDNSKDQSQINSDKNSAFHDNMSVPIMPLKDMLLKVCPKCSSENSLDVNWCTECGCVLIGILPQPTKMEHTSKMIQNCLTDDYIVSKAVTESSKKSMNISNEIPKLETKASDHKTKHWKENPEVNSGNYTSALERYFDLNQLNVTLDKNKASDNQSSHYNELVSFSKEDIFSTKPDKLFSHGRICEQNVTQESNICDYSADVIELPGSKNTDVQQEIAHLNSQGVVEERLLAKADFLKLILDDPTKSSETKITRKKPPLDRNSTKTKHIKPKVTTFKRHWEMSSLAWSSYTQEVKPRSQFLQRPCSAEMERKTAEEICQHGNTAGSTNTKKTKESPSQRPQSVVCCEEAQLKSSSDQDTSVIYMKTSNAWTTSKQLCRTTYQDSKATLNEDIQEDSDKLSMWLFLPEELWINIFSFLSHKELSQVAQVCHHFQQLASDEILWRKIWIANCHSLNDEWLISIGFRHPHSFTLYRCHDGAKHITDEGLTQFFRHCKDSLKELNVTNCSGPRLKGDTILLHASTFCIYLTSVDISWTGATDDGVIALCKASLSLQSLSMNGCKITDGAINVLVKKHGKSLNKLEVFGCHTLTAKCLGSMATECAQLQILNIGRVPKVTDVCLAMIASCLDKLTVLNVTGLSVVRDRVVHNIVKRCPMLESLSLSCCLQVTDVSLVEISTYLKTIRYLDVSGCKKVTDNGIHALSRSCYQLSYLDLSSTETGRRGISLLASYCYNTLECLKLSFCKEVTAKVIEKLCKNCKRLKVLHLYGCHIILNLKSIKEANKNLKIFHDFSIPTNILGE</sequence>
<keyword evidence="2" id="KW-0833">Ubl conjugation pathway</keyword>
<dbReference type="Proteomes" id="UP000515159">
    <property type="component" value="Chromosome 1"/>
</dbReference>
<feature type="region of interest" description="Disordered" evidence="3">
    <location>
        <begin position="1"/>
        <end position="30"/>
    </location>
</feature>
<dbReference type="CDD" id="cd22139">
    <property type="entry name" value="F-box_unchar"/>
    <property type="match status" value="1"/>
</dbReference>
<evidence type="ECO:0000313" key="7">
    <source>
        <dbReference type="RefSeq" id="XP_033783330.1"/>
    </source>
</evidence>
<dbReference type="RefSeq" id="XP_033783330.1">
    <property type="nucleotide sequence ID" value="XM_033927439.1"/>
</dbReference>
<feature type="compositionally biased region" description="Polar residues" evidence="3">
    <location>
        <begin position="820"/>
        <end position="830"/>
    </location>
</feature>
<feature type="region of interest" description="Disordered" evidence="3">
    <location>
        <begin position="819"/>
        <end position="841"/>
    </location>
</feature>
<evidence type="ECO:0000259" key="4">
    <source>
        <dbReference type="PROSITE" id="PS50181"/>
    </source>
</evidence>
<protein>
    <submittedName>
        <fullName evidence="6 7">Uncharacterized protein LOC117351707</fullName>
    </submittedName>
</protein>
<keyword evidence="1" id="KW-0433">Leucine-rich repeat</keyword>
<evidence type="ECO:0000256" key="3">
    <source>
        <dbReference type="SAM" id="MobiDB-lite"/>
    </source>
</evidence>
<gene>
    <name evidence="6 7" type="primary">LOC117351707</name>
</gene>
<feature type="compositionally biased region" description="Polar residues" evidence="3">
    <location>
        <begin position="491"/>
        <end position="515"/>
    </location>
</feature>
<evidence type="ECO:0000313" key="5">
    <source>
        <dbReference type="Proteomes" id="UP000515159"/>
    </source>
</evidence>
<dbReference type="KEGG" id="gsh:117351707"/>
<evidence type="ECO:0000256" key="1">
    <source>
        <dbReference type="ARBA" id="ARBA00022614"/>
    </source>
</evidence>
<proteinExistence type="predicted"/>
<dbReference type="InterPro" id="IPR032675">
    <property type="entry name" value="LRR_dom_sf"/>
</dbReference>
<dbReference type="InterPro" id="IPR006553">
    <property type="entry name" value="Leu-rich_rpt_Cys-con_subtyp"/>
</dbReference>
<dbReference type="Pfam" id="PF12937">
    <property type="entry name" value="F-box-like"/>
    <property type="match status" value="1"/>
</dbReference>
<dbReference type="InterPro" id="IPR036047">
    <property type="entry name" value="F-box-like_dom_sf"/>
</dbReference>
<keyword evidence="5" id="KW-1185">Reference proteome</keyword>
<dbReference type="SMART" id="SM00367">
    <property type="entry name" value="LRR_CC"/>
    <property type="match status" value="6"/>
</dbReference>
<dbReference type="SUPFAM" id="SSF52047">
    <property type="entry name" value="RNI-like"/>
    <property type="match status" value="1"/>
</dbReference>
<dbReference type="GeneID" id="117351707"/>
<evidence type="ECO:0000313" key="6">
    <source>
        <dbReference type="RefSeq" id="XP_033783320.1"/>
    </source>
</evidence>
<dbReference type="SMART" id="SM00256">
    <property type="entry name" value="FBOX"/>
    <property type="match status" value="1"/>
</dbReference>
<feature type="compositionally biased region" description="Polar residues" evidence="3">
    <location>
        <begin position="14"/>
        <end position="29"/>
    </location>
</feature>
<feature type="domain" description="F-box" evidence="4">
    <location>
        <begin position="899"/>
        <end position="945"/>
    </location>
</feature>
<dbReference type="Pfam" id="PF13516">
    <property type="entry name" value="LRR_6"/>
    <property type="match status" value="1"/>
</dbReference>
<reference evidence="6 7" key="1">
    <citation type="submission" date="2025-04" db="UniProtKB">
        <authorList>
            <consortium name="RefSeq"/>
        </authorList>
    </citation>
    <scope>IDENTIFICATION</scope>
</reference>
<dbReference type="PANTHER" id="PTHR13318:SF235">
    <property type="entry name" value="F-BOX DOMAIN-CONTAINING PROTEIN"/>
    <property type="match status" value="1"/>
</dbReference>
<dbReference type="GO" id="GO:0019005">
    <property type="term" value="C:SCF ubiquitin ligase complex"/>
    <property type="evidence" value="ECO:0007669"/>
    <property type="project" value="TreeGrafter"/>
</dbReference>
<dbReference type="Gene3D" id="3.80.10.10">
    <property type="entry name" value="Ribonuclease Inhibitor"/>
    <property type="match status" value="2"/>
</dbReference>
<dbReference type="InterPro" id="IPR001810">
    <property type="entry name" value="F-box_dom"/>
</dbReference>
<dbReference type="OrthoDB" id="10257471at2759"/>
<dbReference type="SUPFAM" id="SSF81383">
    <property type="entry name" value="F-box domain"/>
    <property type="match status" value="1"/>
</dbReference>
<dbReference type="PANTHER" id="PTHR13318">
    <property type="entry name" value="PARTNER OF PAIRED, ISOFORM B-RELATED"/>
    <property type="match status" value="1"/>
</dbReference>
<dbReference type="InterPro" id="IPR057207">
    <property type="entry name" value="FBXL15_LRR"/>
</dbReference>
<accession>A0A6P8PNK1</accession>
<organism evidence="5 7">
    <name type="scientific">Geotrypetes seraphini</name>
    <name type="common">Gaboon caecilian</name>
    <name type="synonym">Caecilia seraphini</name>
    <dbReference type="NCBI Taxonomy" id="260995"/>
    <lineage>
        <taxon>Eukaryota</taxon>
        <taxon>Metazoa</taxon>
        <taxon>Chordata</taxon>
        <taxon>Craniata</taxon>
        <taxon>Vertebrata</taxon>
        <taxon>Euteleostomi</taxon>
        <taxon>Amphibia</taxon>
        <taxon>Gymnophiona</taxon>
        <taxon>Geotrypetes</taxon>
    </lineage>
</organism>